<gene>
    <name evidence="7" type="ORF">JOF54_000439</name>
</gene>
<feature type="transmembrane region" description="Helical" evidence="5">
    <location>
        <begin position="195"/>
        <end position="219"/>
    </location>
</feature>
<comment type="caution">
    <text evidence="7">The sequence shown here is derived from an EMBL/GenBank/DDBJ whole genome shotgun (WGS) entry which is preliminary data.</text>
</comment>
<evidence type="ECO:0000256" key="5">
    <source>
        <dbReference type="SAM" id="Phobius"/>
    </source>
</evidence>
<reference evidence="7 8" key="1">
    <citation type="submission" date="2021-03" db="EMBL/GenBank/DDBJ databases">
        <title>Sequencing the genomes of 1000 actinobacteria strains.</title>
        <authorList>
            <person name="Klenk H.-P."/>
        </authorList>
    </citation>
    <scope>NUCLEOTIDE SEQUENCE [LARGE SCALE GENOMIC DNA]</scope>
    <source>
        <strain evidence="7 8">DSM 12936</strain>
    </source>
</reference>
<feature type="transmembrane region" description="Helical" evidence="5">
    <location>
        <begin position="73"/>
        <end position="90"/>
    </location>
</feature>
<evidence type="ECO:0000259" key="6">
    <source>
        <dbReference type="Pfam" id="PF13515"/>
    </source>
</evidence>
<protein>
    <submittedName>
        <fullName evidence="7">Membrane protein YccC</fullName>
    </submittedName>
</protein>
<feature type="transmembrane region" description="Helical" evidence="5">
    <location>
        <begin position="125"/>
        <end position="141"/>
    </location>
</feature>
<feature type="transmembrane region" description="Helical" evidence="5">
    <location>
        <begin position="317"/>
        <end position="334"/>
    </location>
</feature>
<keyword evidence="2 5" id="KW-0812">Transmembrane</keyword>
<evidence type="ECO:0000256" key="1">
    <source>
        <dbReference type="ARBA" id="ARBA00004141"/>
    </source>
</evidence>
<evidence type="ECO:0000313" key="7">
    <source>
        <dbReference type="EMBL" id="MBP2415517.1"/>
    </source>
</evidence>
<keyword evidence="4 5" id="KW-0472">Membrane</keyword>
<feature type="transmembrane region" description="Helical" evidence="5">
    <location>
        <begin position="248"/>
        <end position="274"/>
    </location>
</feature>
<evidence type="ECO:0000256" key="3">
    <source>
        <dbReference type="ARBA" id="ARBA00022989"/>
    </source>
</evidence>
<proteinExistence type="predicted"/>
<evidence type="ECO:0000313" key="8">
    <source>
        <dbReference type="Proteomes" id="UP000758168"/>
    </source>
</evidence>
<accession>A0ABS4Z395</accession>
<dbReference type="Pfam" id="PF13515">
    <property type="entry name" value="FUSC_2"/>
    <property type="match status" value="1"/>
</dbReference>
<feature type="transmembrane region" description="Helical" evidence="5">
    <location>
        <begin position="147"/>
        <end position="166"/>
    </location>
</feature>
<evidence type="ECO:0000256" key="4">
    <source>
        <dbReference type="ARBA" id="ARBA00023136"/>
    </source>
</evidence>
<dbReference type="InterPro" id="IPR049453">
    <property type="entry name" value="Memb_transporter_dom"/>
</dbReference>
<name>A0ABS4Z395_9ACTN</name>
<keyword evidence="3 5" id="KW-1133">Transmembrane helix</keyword>
<feature type="domain" description="Integral membrane bound transporter" evidence="6">
    <location>
        <begin position="205"/>
        <end position="329"/>
    </location>
</feature>
<dbReference type="EMBL" id="JAGIOB010000001">
    <property type="protein sequence ID" value="MBP2415517.1"/>
    <property type="molecule type" value="Genomic_DNA"/>
</dbReference>
<sequence length="350" mass="35952">MSGCRAGAGRLVRVAPHAGAHRVALRAGTSVLVPLVVLQLLDRPEWSIYAAFGAFTSLYGRNRVHLSRLRMQLTLALVLVAAVTGGVVVGTSDQRAWLTVPCAALLAGLVALVSDAQDWHPPGPLFVVFAFAACAALPATTGQVGTAAVVAGASALFSVLVGTVGWRGRAAPPRTDADRRRVRHLLAERGVRLHLVRYVVAVLVAGGLATGLGIGHPYWAMVSAVVPMAARDLTGQLVRGAHRLLGTALGLGLAALLLALPLRGLALVAVVVALQVGAELLVGRNYGLALVCVTPLALLLGQLAVAHPAGPLVRDRAVETVVGVAVALALTVLVRERSAYPPVPPSPAAG</sequence>
<keyword evidence="8" id="KW-1185">Reference proteome</keyword>
<evidence type="ECO:0000256" key="2">
    <source>
        <dbReference type="ARBA" id="ARBA00022692"/>
    </source>
</evidence>
<dbReference type="Proteomes" id="UP000758168">
    <property type="component" value="Unassembled WGS sequence"/>
</dbReference>
<comment type="subcellular location">
    <subcellularLocation>
        <location evidence="1">Membrane</location>
        <topology evidence="1">Multi-pass membrane protein</topology>
    </subcellularLocation>
</comment>
<dbReference type="RefSeq" id="WP_210052586.1">
    <property type="nucleotide sequence ID" value="NZ_BAAAMH010000022.1"/>
</dbReference>
<feature type="transmembrane region" description="Helical" evidence="5">
    <location>
        <begin position="96"/>
        <end position="113"/>
    </location>
</feature>
<feature type="transmembrane region" description="Helical" evidence="5">
    <location>
        <begin position="286"/>
        <end position="305"/>
    </location>
</feature>
<organism evidence="7 8">
    <name type="scientific">Microlunatus capsulatus</name>
    <dbReference type="NCBI Taxonomy" id="99117"/>
    <lineage>
        <taxon>Bacteria</taxon>
        <taxon>Bacillati</taxon>
        <taxon>Actinomycetota</taxon>
        <taxon>Actinomycetes</taxon>
        <taxon>Propionibacteriales</taxon>
        <taxon>Propionibacteriaceae</taxon>
        <taxon>Microlunatus</taxon>
    </lineage>
</organism>